<organism evidence="2 3">
    <name type="scientific">Christensenella minuta</name>
    <dbReference type="NCBI Taxonomy" id="626937"/>
    <lineage>
        <taxon>Bacteria</taxon>
        <taxon>Bacillati</taxon>
        <taxon>Bacillota</taxon>
        <taxon>Clostridia</taxon>
        <taxon>Christensenellales</taxon>
        <taxon>Christensenellaceae</taxon>
        <taxon>Christensenella</taxon>
    </lineage>
</organism>
<dbReference type="PANTHER" id="PTHR38430">
    <property type="entry name" value="PROTEIN-ARGININE KINASE ACTIVATOR PROTEIN"/>
    <property type="match status" value="1"/>
</dbReference>
<dbReference type="GO" id="GO:1990170">
    <property type="term" value="P:stress response to cadmium ion"/>
    <property type="evidence" value="ECO:0007669"/>
    <property type="project" value="TreeGrafter"/>
</dbReference>
<keyword evidence="3" id="KW-1185">Reference proteome</keyword>
<dbReference type="GO" id="GO:0008270">
    <property type="term" value="F:zinc ion binding"/>
    <property type="evidence" value="ECO:0007669"/>
    <property type="project" value="TreeGrafter"/>
</dbReference>
<name>A0A136Q2G9_9FIRM</name>
<dbReference type="InterPro" id="IPR025542">
    <property type="entry name" value="YacH"/>
</dbReference>
<proteinExistence type="predicted"/>
<evidence type="ECO:0000313" key="3">
    <source>
        <dbReference type="Proteomes" id="UP000070366"/>
    </source>
</evidence>
<dbReference type="GO" id="GO:0005507">
    <property type="term" value="F:copper ion binding"/>
    <property type="evidence" value="ECO:0007669"/>
    <property type="project" value="TreeGrafter"/>
</dbReference>
<sequence length="156" mass="17619">MLCDKCKQREANIHIKQSINGVTTERNLCETCAREEEGLMNAFSMDHFFNDLFATSLLKRGSRRVGSMFDMAPQIPATGNDRYNAEFVGVDQPFESGVELPKINLAPKKQEEGKEEAGKDGLKAQLEQAIKEENYEKAAEIRDLMKKKKEKSDETA</sequence>
<dbReference type="KEGG" id="cmiu:B1H56_04720"/>
<dbReference type="PIRSF" id="PIRSF015034">
    <property type="entry name" value="YacH"/>
    <property type="match status" value="1"/>
</dbReference>
<accession>A0A136Q2G9</accession>
<dbReference type="AlphaFoldDB" id="A0A136Q2G9"/>
<dbReference type="InterPro" id="IPR001943">
    <property type="entry name" value="UVR_dom"/>
</dbReference>
<dbReference type="PROSITE" id="PS50151">
    <property type="entry name" value="UVR"/>
    <property type="match status" value="1"/>
</dbReference>
<reference evidence="2 3" key="1">
    <citation type="submission" date="2016-02" db="EMBL/GenBank/DDBJ databases">
        <authorList>
            <person name="Wen L."/>
            <person name="He K."/>
            <person name="Yang H."/>
        </authorList>
    </citation>
    <scope>NUCLEOTIDE SEQUENCE [LARGE SCALE GENOMIC DNA]</scope>
    <source>
        <strain evidence="2 3">DSM 22607</strain>
    </source>
</reference>
<dbReference type="GO" id="GO:0046870">
    <property type="term" value="F:cadmium ion binding"/>
    <property type="evidence" value="ECO:0007669"/>
    <property type="project" value="TreeGrafter"/>
</dbReference>
<dbReference type="PANTHER" id="PTHR38430:SF1">
    <property type="entry name" value="PROTEIN-ARGININE KINASE ACTIVATOR PROTEIN"/>
    <property type="match status" value="1"/>
</dbReference>
<comment type="caution">
    <text evidence="2">The sequence shown here is derived from an EMBL/GenBank/DDBJ whole genome shotgun (WGS) entry which is preliminary data.</text>
</comment>
<dbReference type="STRING" id="626937.HMPREF3293_02110"/>
<dbReference type="GO" id="GO:0050897">
    <property type="term" value="F:cobalt ion binding"/>
    <property type="evidence" value="ECO:0007669"/>
    <property type="project" value="TreeGrafter"/>
</dbReference>
<feature type="domain" description="UVR" evidence="1">
    <location>
        <begin position="116"/>
        <end position="151"/>
    </location>
</feature>
<evidence type="ECO:0000259" key="1">
    <source>
        <dbReference type="PROSITE" id="PS50151"/>
    </source>
</evidence>
<evidence type="ECO:0000313" key="2">
    <source>
        <dbReference type="EMBL" id="KXK64865.1"/>
    </source>
</evidence>
<dbReference type="GO" id="GO:1990169">
    <property type="term" value="P:stress response to copper ion"/>
    <property type="evidence" value="ECO:0007669"/>
    <property type="project" value="TreeGrafter"/>
</dbReference>
<gene>
    <name evidence="2" type="ORF">HMPREF3293_02110</name>
</gene>
<dbReference type="Proteomes" id="UP000070366">
    <property type="component" value="Unassembled WGS sequence"/>
</dbReference>
<dbReference type="RefSeq" id="WP_066518395.1">
    <property type="nucleotide sequence ID" value="NZ_CABMOF010000001.1"/>
</dbReference>
<protein>
    <recommendedName>
        <fullName evidence="1">UVR domain-containing protein</fullName>
    </recommendedName>
</protein>
<dbReference type="EMBL" id="LSZW01000063">
    <property type="protein sequence ID" value="KXK64865.1"/>
    <property type="molecule type" value="Genomic_DNA"/>
</dbReference>
<dbReference type="OrthoDB" id="9788704at2"/>
<dbReference type="Pfam" id="PF02151">
    <property type="entry name" value="UVR"/>
    <property type="match status" value="1"/>
</dbReference>